<evidence type="ECO:0000256" key="10">
    <source>
        <dbReference type="ARBA" id="ARBA00023002"/>
    </source>
</evidence>
<comment type="subunit">
    <text evidence="4">Dimer.</text>
</comment>
<evidence type="ECO:0000256" key="1">
    <source>
        <dbReference type="ARBA" id="ARBA00001935"/>
    </source>
</evidence>
<protein>
    <recommendedName>
        <fullName evidence="6">L-ascorbate oxidase</fullName>
        <ecNumber evidence="5">1.10.3.3</ecNumber>
    </recommendedName>
</protein>
<feature type="domain" description="Plastocyanin-like" evidence="16">
    <location>
        <begin position="573"/>
        <end position="693"/>
    </location>
</feature>
<comment type="subcellular location">
    <subcellularLocation>
        <location evidence="2">Secreted</location>
    </subcellularLocation>
</comment>
<evidence type="ECO:0000259" key="18">
    <source>
        <dbReference type="Pfam" id="PF08241"/>
    </source>
</evidence>
<keyword evidence="13" id="KW-0325">Glycoprotein</keyword>
<keyword evidence="11" id="KW-0186">Copper</keyword>
<evidence type="ECO:0000259" key="15">
    <source>
        <dbReference type="Pfam" id="PF00394"/>
    </source>
</evidence>
<dbReference type="Pfam" id="PF07731">
    <property type="entry name" value="Cu-oxidase_2"/>
    <property type="match status" value="1"/>
</dbReference>
<comment type="similarity">
    <text evidence="3">Belongs to the multicopper oxidase family.</text>
</comment>
<dbReference type="Gene3D" id="2.60.40.420">
    <property type="entry name" value="Cupredoxins - blue copper proteins"/>
    <property type="match status" value="3"/>
</dbReference>
<dbReference type="GO" id="GO:0008757">
    <property type="term" value="F:S-adenosylmethionine-dependent methyltransferase activity"/>
    <property type="evidence" value="ECO:0007669"/>
    <property type="project" value="InterPro"/>
</dbReference>
<dbReference type="FunFam" id="3.40.50.150:FF:000224">
    <property type="entry name" value="S-adenosyl-L-methionine-dependent methyltransferases superfamily protein"/>
    <property type="match status" value="1"/>
</dbReference>
<dbReference type="InterPro" id="IPR011707">
    <property type="entry name" value="Cu-oxidase-like_N"/>
</dbReference>
<dbReference type="GO" id="GO:0005576">
    <property type="term" value="C:extracellular region"/>
    <property type="evidence" value="ECO:0007669"/>
    <property type="project" value="UniProtKB-SubCell"/>
</dbReference>
<dbReference type="AlphaFoldDB" id="A0A816Y3R1"/>
<dbReference type="InterPro" id="IPR033138">
    <property type="entry name" value="Cu_oxidase_CS"/>
</dbReference>
<dbReference type="InterPro" id="IPR045087">
    <property type="entry name" value="Cu-oxidase_fam"/>
</dbReference>
<evidence type="ECO:0000259" key="17">
    <source>
        <dbReference type="Pfam" id="PF07732"/>
    </source>
</evidence>
<dbReference type="InterPro" id="IPR011706">
    <property type="entry name" value="Cu-oxidase_C"/>
</dbReference>
<dbReference type="CDD" id="cd13893">
    <property type="entry name" value="CuRO_3_AAO"/>
    <property type="match status" value="1"/>
</dbReference>
<keyword evidence="8" id="KW-0479">Metal-binding</keyword>
<keyword evidence="7" id="KW-0964">Secreted</keyword>
<dbReference type="PANTHER" id="PTHR11709">
    <property type="entry name" value="MULTI-COPPER OXIDASE"/>
    <property type="match status" value="1"/>
</dbReference>
<dbReference type="CDD" id="cd02440">
    <property type="entry name" value="AdoMet_MTases"/>
    <property type="match status" value="1"/>
</dbReference>
<dbReference type="SUPFAM" id="SSF53335">
    <property type="entry name" value="S-adenosyl-L-methionine-dependent methyltransferases"/>
    <property type="match status" value="1"/>
</dbReference>
<dbReference type="PANTHER" id="PTHR11709:SF218">
    <property type="entry name" value="L-ASCORBATE OXIDASE"/>
    <property type="match status" value="1"/>
</dbReference>
<keyword evidence="10" id="KW-0560">Oxidoreductase</keyword>
<dbReference type="Pfam" id="PF00394">
    <property type="entry name" value="Cu-oxidase"/>
    <property type="match status" value="1"/>
</dbReference>
<evidence type="ECO:0000256" key="12">
    <source>
        <dbReference type="ARBA" id="ARBA00023157"/>
    </source>
</evidence>
<evidence type="ECO:0000256" key="5">
    <source>
        <dbReference type="ARBA" id="ARBA00012301"/>
    </source>
</evidence>
<evidence type="ECO:0000256" key="4">
    <source>
        <dbReference type="ARBA" id="ARBA00011473"/>
    </source>
</evidence>
<dbReference type="InterPro" id="IPR008972">
    <property type="entry name" value="Cupredoxin"/>
</dbReference>
<dbReference type="InterPro" id="IPR017760">
    <property type="entry name" value="L-ascorbate_oxidase_pln"/>
</dbReference>
<feature type="domain" description="Plastocyanin-like" evidence="15">
    <location>
        <begin position="302"/>
        <end position="464"/>
    </location>
</feature>
<evidence type="ECO:0000256" key="7">
    <source>
        <dbReference type="ARBA" id="ARBA00022525"/>
    </source>
</evidence>
<accession>A0A816Y3R1</accession>
<dbReference type="InterPro" id="IPR002355">
    <property type="entry name" value="Cu_oxidase_Cu_BS"/>
</dbReference>
<dbReference type="SUPFAM" id="SSF49503">
    <property type="entry name" value="Cupredoxins"/>
    <property type="match status" value="3"/>
</dbReference>
<dbReference type="InterPro" id="IPR029063">
    <property type="entry name" value="SAM-dependent_MTases_sf"/>
</dbReference>
<comment type="catalytic activity">
    <reaction evidence="14">
        <text>4 L-ascorbate + O2 = 4 monodehydro-L-ascorbate radical + 2 H2O</text>
        <dbReference type="Rhea" id="RHEA:30243"/>
        <dbReference type="ChEBI" id="CHEBI:15377"/>
        <dbReference type="ChEBI" id="CHEBI:15379"/>
        <dbReference type="ChEBI" id="CHEBI:38290"/>
        <dbReference type="ChEBI" id="CHEBI:59513"/>
        <dbReference type="EC" id="1.10.3.3"/>
    </reaction>
</comment>
<dbReference type="NCBIfam" id="TIGR03388">
    <property type="entry name" value="ascorbase"/>
    <property type="match status" value="1"/>
</dbReference>
<feature type="domain" description="Methyltransferase type 11" evidence="18">
    <location>
        <begin position="53"/>
        <end position="154"/>
    </location>
</feature>
<evidence type="ECO:0000313" key="19">
    <source>
        <dbReference type="EMBL" id="CAF2154498.1"/>
    </source>
</evidence>
<dbReference type="InterPro" id="IPR001117">
    <property type="entry name" value="Cu-oxidase_2nd"/>
</dbReference>
<organism evidence="19">
    <name type="scientific">Brassica napus</name>
    <name type="common">Rape</name>
    <dbReference type="NCBI Taxonomy" id="3708"/>
    <lineage>
        <taxon>Eukaryota</taxon>
        <taxon>Viridiplantae</taxon>
        <taxon>Streptophyta</taxon>
        <taxon>Embryophyta</taxon>
        <taxon>Tracheophyta</taxon>
        <taxon>Spermatophyta</taxon>
        <taxon>Magnoliopsida</taxon>
        <taxon>eudicotyledons</taxon>
        <taxon>Gunneridae</taxon>
        <taxon>Pentapetalae</taxon>
        <taxon>rosids</taxon>
        <taxon>malvids</taxon>
        <taxon>Brassicales</taxon>
        <taxon>Brassicaceae</taxon>
        <taxon>Brassiceae</taxon>
        <taxon>Brassica</taxon>
    </lineage>
</organism>
<dbReference type="FunFam" id="2.60.40.420:FF:000045">
    <property type="entry name" value="Laccase 2"/>
    <property type="match status" value="1"/>
</dbReference>
<dbReference type="EMBL" id="HG994355">
    <property type="protein sequence ID" value="CAF2154498.1"/>
    <property type="molecule type" value="Genomic_DNA"/>
</dbReference>
<evidence type="ECO:0000256" key="8">
    <source>
        <dbReference type="ARBA" id="ARBA00022723"/>
    </source>
</evidence>
<evidence type="ECO:0000256" key="6">
    <source>
        <dbReference type="ARBA" id="ARBA00022095"/>
    </source>
</evidence>
<dbReference type="FunFam" id="2.60.40.420:FF:000060">
    <property type="entry name" value="L-ascorbate oxidase"/>
    <property type="match status" value="1"/>
</dbReference>
<feature type="domain" description="Plastocyanin-like" evidence="17">
    <location>
        <begin position="231"/>
        <end position="288"/>
    </location>
</feature>
<dbReference type="PROSITE" id="PS00079">
    <property type="entry name" value="MULTICOPPER_OXIDASE1"/>
    <property type="match status" value="2"/>
</dbReference>
<dbReference type="InterPro" id="IPR034267">
    <property type="entry name" value="CuRO_3_AAO"/>
</dbReference>
<evidence type="ECO:0000256" key="14">
    <source>
        <dbReference type="ARBA" id="ARBA00048908"/>
    </source>
</evidence>
<dbReference type="EC" id="1.10.3.3" evidence="5"/>
<dbReference type="InterPro" id="IPR013216">
    <property type="entry name" value="Methyltransf_11"/>
</dbReference>
<dbReference type="Gene3D" id="3.40.50.150">
    <property type="entry name" value="Vaccinia Virus protein VP39"/>
    <property type="match status" value="1"/>
</dbReference>
<evidence type="ECO:0000256" key="3">
    <source>
        <dbReference type="ARBA" id="ARBA00010609"/>
    </source>
</evidence>
<dbReference type="PROSITE" id="PS00080">
    <property type="entry name" value="MULTICOPPER_OXIDASE2"/>
    <property type="match status" value="1"/>
</dbReference>
<dbReference type="Proteomes" id="UP001295469">
    <property type="component" value="Chromosome A01"/>
</dbReference>
<comment type="cofactor">
    <cofactor evidence="1">
        <name>Cu cation</name>
        <dbReference type="ChEBI" id="CHEBI:23378"/>
    </cofactor>
</comment>
<dbReference type="GO" id="GO:0008447">
    <property type="term" value="F:L-ascorbate oxidase activity"/>
    <property type="evidence" value="ECO:0007669"/>
    <property type="project" value="UniProtKB-EC"/>
</dbReference>
<dbReference type="GO" id="GO:0005507">
    <property type="term" value="F:copper ion binding"/>
    <property type="evidence" value="ECO:0007669"/>
    <property type="project" value="InterPro"/>
</dbReference>
<evidence type="ECO:0000256" key="11">
    <source>
        <dbReference type="ARBA" id="ARBA00023008"/>
    </source>
</evidence>
<dbReference type="Pfam" id="PF08241">
    <property type="entry name" value="Methyltransf_11"/>
    <property type="match status" value="1"/>
</dbReference>
<evidence type="ECO:0000259" key="16">
    <source>
        <dbReference type="Pfam" id="PF07731"/>
    </source>
</evidence>
<sequence length="715" mass="81235">MATETSTQSYSEKWYWDDRYTNESDPFDWYQNYPSLSPLINLYLPHPTHRALVIGCGNSAFSEGMVDDGYGDVVNIDISSVVIDAMNKKYSDRPQLKYLKMDVRDMKAFQDASFDAVIDKGTLDSILCGSNSRQHSTQMLEEVWRVLKDKGVYILITYGAPNYRLRLFKESSCSWTTKLHVIDKSLTGQPLETPKWELTKPIPLDDEGSSVESAIGKSPDVHYIYVCIKVGTPWFDGVEGVTQCPILPGEIFTYQFVVDRPGTYMYHSHYGMQRESGLIGMIRVSPPSTEPEPFTYDYDRSLLLTDWYHKGMSEKATGLASIPFKWVGEPQSLMIQGRGRFNCTNNMMTPQRSEAEVCNASHADCSRFVLMVIPGKTYRLRIGSLTSLSALSFQIEGHNLTVVEADGHYVEPFTVRNLFIYSGETYSVLLKADQNPSRNYWITTSIVSRPEKTPPATAVLNYHPNHPRKHPPTPASSNFRPEWNDTRHRLAQSVAIKARKGFAHAPPENSDKVIVLLNTQNKVNGYMRWSVNNVSYQHPTTPYLIALKHNLTNAFDWRFTPPERYDSKSYDIFAVPSNANATMSDGIYRLKFNSTVDVVLQNANTMSVNNSETHPWHLHGHDFWVLGYGEGKFNEMEDPKRYNLVDPIMKNTVAVQPYGWTALRFRADNPGVWAFHCHIESHFFMGMRIVFASGIDRVANLPSSIMGCGQTKRLV</sequence>
<dbReference type="Pfam" id="PF07732">
    <property type="entry name" value="Cu-oxidase_3"/>
    <property type="match status" value="1"/>
</dbReference>
<evidence type="ECO:0000256" key="2">
    <source>
        <dbReference type="ARBA" id="ARBA00004613"/>
    </source>
</evidence>
<evidence type="ECO:0000256" key="13">
    <source>
        <dbReference type="ARBA" id="ARBA00023180"/>
    </source>
</evidence>
<reference evidence="19" key="1">
    <citation type="submission" date="2021-01" db="EMBL/GenBank/DDBJ databases">
        <authorList>
            <consortium name="Genoscope - CEA"/>
            <person name="William W."/>
        </authorList>
    </citation>
    <scope>NUCLEOTIDE SEQUENCE</scope>
</reference>
<proteinExistence type="inferred from homology"/>
<gene>
    <name evidence="19" type="ORF">DARMORV10_A01P36980.1</name>
</gene>
<evidence type="ECO:0000256" key="9">
    <source>
        <dbReference type="ARBA" id="ARBA00022737"/>
    </source>
</evidence>
<name>A0A816Y3R1_BRANA</name>
<keyword evidence="9" id="KW-0677">Repeat</keyword>
<keyword evidence="12" id="KW-1015">Disulfide bond</keyword>